<sequence>MWRKAWTGGAGAFSRWPPCPSLSVSRPHGARPNCLALDTKRPGCEPSGTVMDGGCHRPLCTKTPPAHFVGCAPCTCFPSASTIDQILTFLVSPVVCETDHRVWQQGLVRLAPSGVLWRLPPPHTEHELTCRTSAETVTRVSRYLHRETDNLGNAFLW</sequence>
<accession>A0A2T7PZE0</accession>
<dbReference type="EMBL" id="PZQS01000001">
    <property type="protein sequence ID" value="PVD38796.1"/>
    <property type="molecule type" value="Genomic_DNA"/>
</dbReference>
<evidence type="ECO:0000313" key="1">
    <source>
        <dbReference type="EMBL" id="PVD38796.1"/>
    </source>
</evidence>
<comment type="caution">
    <text evidence="1">The sequence shown here is derived from an EMBL/GenBank/DDBJ whole genome shotgun (WGS) entry which is preliminary data.</text>
</comment>
<proteinExistence type="predicted"/>
<protein>
    <submittedName>
        <fullName evidence="1">Uncharacterized protein</fullName>
    </submittedName>
</protein>
<gene>
    <name evidence="1" type="ORF">C0Q70_01419</name>
</gene>
<organism evidence="1 2">
    <name type="scientific">Pomacea canaliculata</name>
    <name type="common">Golden apple snail</name>
    <dbReference type="NCBI Taxonomy" id="400727"/>
    <lineage>
        <taxon>Eukaryota</taxon>
        <taxon>Metazoa</taxon>
        <taxon>Spiralia</taxon>
        <taxon>Lophotrochozoa</taxon>
        <taxon>Mollusca</taxon>
        <taxon>Gastropoda</taxon>
        <taxon>Caenogastropoda</taxon>
        <taxon>Architaenioglossa</taxon>
        <taxon>Ampullarioidea</taxon>
        <taxon>Ampullariidae</taxon>
        <taxon>Pomacea</taxon>
    </lineage>
</organism>
<keyword evidence="2" id="KW-1185">Reference proteome</keyword>
<evidence type="ECO:0000313" key="2">
    <source>
        <dbReference type="Proteomes" id="UP000245119"/>
    </source>
</evidence>
<dbReference type="Proteomes" id="UP000245119">
    <property type="component" value="Linkage Group LG1"/>
</dbReference>
<name>A0A2T7PZE0_POMCA</name>
<dbReference type="AlphaFoldDB" id="A0A2T7PZE0"/>
<reference evidence="1 2" key="1">
    <citation type="submission" date="2018-04" db="EMBL/GenBank/DDBJ databases">
        <title>The genome of golden apple snail Pomacea canaliculata provides insight into stress tolerance and invasive adaptation.</title>
        <authorList>
            <person name="Liu C."/>
            <person name="Liu B."/>
            <person name="Ren Y."/>
            <person name="Zhang Y."/>
            <person name="Wang H."/>
            <person name="Li S."/>
            <person name="Jiang F."/>
            <person name="Yin L."/>
            <person name="Zhang G."/>
            <person name="Qian W."/>
            <person name="Fan W."/>
        </authorList>
    </citation>
    <scope>NUCLEOTIDE SEQUENCE [LARGE SCALE GENOMIC DNA]</scope>
    <source>
        <strain evidence="1">SZHN2017</strain>
        <tissue evidence="1">Muscle</tissue>
    </source>
</reference>